<reference evidence="1" key="1">
    <citation type="submission" date="2023-10" db="EMBL/GenBank/DDBJ databases">
        <authorList>
            <person name="Rodriguez Cubillos JULIANA M."/>
            <person name="De Vega J."/>
        </authorList>
    </citation>
    <scope>NUCLEOTIDE SEQUENCE</scope>
</reference>
<proteinExistence type="predicted"/>
<evidence type="ECO:0000313" key="1">
    <source>
        <dbReference type="EMBL" id="CAJ2661979.1"/>
    </source>
</evidence>
<dbReference type="Proteomes" id="UP001177021">
    <property type="component" value="Unassembled WGS sequence"/>
</dbReference>
<accession>A0ACB0L1E9</accession>
<comment type="caution">
    <text evidence="1">The sequence shown here is derived from an EMBL/GenBank/DDBJ whole genome shotgun (WGS) entry which is preliminary data.</text>
</comment>
<dbReference type="EMBL" id="CASHSV030000409">
    <property type="protein sequence ID" value="CAJ2661979.1"/>
    <property type="molecule type" value="Genomic_DNA"/>
</dbReference>
<protein>
    <submittedName>
        <fullName evidence="1">Uncharacterized protein</fullName>
    </submittedName>
</protein>
<organism evidence="1 2">
    <name type="scientific">Trifolium pratense</name>
    <name type="common">Red clover</name>
    <dbReference type="NCBI Taxonomy" id="57577"/>
    <lineage>
        <taxon>Eukaryota</taxon>
        <taxon>Viridiplantae</taxon>
        <taxon>Streptophyta</taxon>
        <taxon>Embryophyta</taxon>
        <taxon>Tracheophyta</taxon>
        <taxon>Spermatophyta</taxon>
        <taxon>Magnoliopsida</taxon>
        <taxon>eudicotyledons</taxon>
        <taxon>Gunneridae</taxon>
        <taxon>Pentapetalae</taxon>
        <taxon>rosids</taxon>
        <taxon>fabids</taxon>
        <taxon>Fabales</taxon>
        <taxon>Fabaceae</taxon>
        <taxon>Papilionoideae</taxon>
        <taxon>50 kb inversion clade</taxon>
        <taxon>NPAAA clade</taxon>
        <taxon>Hologalegina</taxon>
        <taxon>IRL clade</taxon>
        <taxon>Trifolieae</taxon>
        <taxon>Trifolium</taxon>
    </lineage>
</organism>
<name>A0ACB0L1E9_TRIPR</name>
<evidence type="ECO:0000313" key="2">
    <source>
        <dbReference type="Proteomes" id="UP001177021"/>
    </source>
</evidence>
<sequence>MKKDDMDMQSYVGKLDSLIADFDALMPFTDNVDKHAEQRGKFFMVLALAGLPPELDSVRNQILSSATVPSYDTVCQQLLRLSASTPAVIPVSTSLNVPVDSTAHVSNYYQRGGRGGGRGNNLHRSRCTFYNRIGHIEVECRTKANQLQPKVVNVAQIETSNTGGQVSLSTAEYNEYLKLKAQMQTTTPVASVSQNGNPIAFVSQSSSLGPWILDSGSSDHMSGNKLLFSHLTYIDTIPSITLANGSQTKCKGTGQTNPIPTLSLDFVLYVPDCPFNLISISKLTCTLPYSVTFANGSVLVQDRSTGTTIGVGHESHSLYYLSTPTLPIACSAVKSSHIVHQRLGHPSLQKLHLMVPSLSKVSNLECESCQFGKHARSFFPDRINKRAASPFALVHSDIWSPSRVASCLGYQYFVTFIDDFSRCTWIFLMKNRSDVFSIFKTFCSEITTQFGTHIKILKSDNAREYLSTSFQSFLASHGIHHQTSCAHTPQQNGVAERKNRHLVETARTMLLHNNVPPRFWGDAILTACYLINRMPSSVLKNQVPHSILFPQQHLYSLPLRVFGCTCFVHDLTPGKDKLAAKSLKCLFLGYSHLQKGYRCYSPDLRRYIVSADVSFFETCPFFPSTLKEPNDSSLEILTLPIAPTPVSIPTPAPIPTPPLRVYQRRPRAPPASQDSSSTPSDSQTPHPTQELPIALRKGNRSSRNPNPIYACHLDYHRLSPSYSAFVVSLDSVSIPKTIGEAMSDPGWRQAMVDEMDALHSNGTCDLVPLPNGKTTVGCRWVYTVKVRPNGKIDHLKARLVAKGYTQIFGLDYGATFSPVAKIASVRRFFAIAAMHQWPFHQLDIKTAFLHGELQEEVYMAQAPGFTVSGASHLVCRLRRELYGLKQSPRAWFGRFSTVLQEYGMTRCEADFSVFFLHSSPTTCLYLLVYVDDIIITGNDEAEIQRLKQYLSLHFQTKDLGPLKYFLGIEVAQSKTGVAITQRKYALDILEETGLLDCRPSDTPMDHNGKLLPGQGEPLKDPGRYRRLVGKLNYLTVTRPDIIFAVSVVSQFLNAPCDDHWNAVIRILKYIKSVPGKGLLYENKGNTQVVGYSDADWAGSPADRRSTSGYSVLIGGNLISWRSKKQNIVARSSAEAEYRAMAAAAFELTWLRQLLQQLKLGDVKTMKLICDNQAALHIASNPVFHERTKHIEIDCHFVRDKVLSGEIATDFVGSNDQLANIFTKSLRGPQVESICNKLGAYDMYAQLEEEC</sequence>
<gene>
    <name evidence="1" type="ORF">MILVUS5_LOCUS27604</name>
</gene>
<keyword evidence="2" id="KW-1185">Reference proteome</keyword>